<evidence type="ECO:0000313" key="2">
    <source>
        <dbReference type="Proteomes" id="UP000054144"/>
    </source>
</evidence>
<sequence>MPENGRPVKSAYPHSAKEKDLWIGVEVVNSAPGQPTFPNGSETRLCASQTVQRTSANGAAQIAVERTCIYEGNYGVHQLECSAGRCAYTPVDRFRSLHKPLSRILCKRSLESSLFRIRWEVDPRAGDVKVSEAPILIDSVSLYNEGANLSWSCHVASNNAKKGDVATIAIATQSRNWSDRQTSTYIVGFWLPEQLVEKALYRRRAKWRWKGIKHSLLKDISTGVQSRSLDTRVSRSPRVPRGVPSRTMCALQGQTQQDISARTLEQPE</sequence>
<dbReference type="EMBL" id="KN881666">
    <property type="protein sequence ID" value="KIY51362.1"/>
    <property type="molecule type" value="Genomic_DNA"/>
</dbReference>
<organism evidence="1 2">
    <name type="scientific">Fistulina hepatica ATCC 64428</name>
    <dbReference type="NCBI Taxonomy" id="1128425"/>
    <lineage>
        <taxon>Eukaryota</taxon>
        <taxon>Fungi</taxon>
        <taxon>Dikarya</taxon>
        <taxon>Basidiomycota</taxon>
        <taxon>Agaricomycotina</taxon>
        <taxon>Agaricomycetes</taxon>
        <taxon>Agaricomycetidae</taxon>
        <taxon>Agaricales</taxon>
        <taxon>Fistulinaceae</taxon>
        <taxon>Fistulina</taxon>
    </lineage>
</organism>
<name>A0A0D7AIF3_9AGAR</name>
<protein>
    <submittedName>
        <fullName evidence="1">Uncharacterized protein</fullName>
    </submittedName>
</protein>
<dbReference type="AlphaFoldDB" id="A0A0D7AIF3"/>
<proteinExistence type="predicted"/>
<dbReference type="Proteomes" id="UP000054144">
    <property type="component" value="Unassembled WGS sequence"/>
</dbReference>
<evidence type="ECO:0000313" key="1">
    <source>
        <dbReference type="EMBL" id="KIY51362.1"/>
    </source>
</evidence>
<gene>
    <name evidence="1" type="ORF">FISHEDRAFT_56865</name>
</gene>
<keyword evidence="2" id="KW-1185">Reference proteome</keyword>
<reference evidence="1 2" key="1">
    <citation type="journal article" date="2015" name="Fungal Genet. Biol.">
        <title>Evolution of novel wood decay mechanisms in Agaricales revealed by the genome sequences of Fistulina hepatica and Cylindrobasidium torrendii.</title>
        <authorList>
            <person name="Floudas D."/>
            <person name="Held B.W."/>
            <person name="Riley R."/>
            <person name="Nagy L.G."/>
            <person name="Koehler G."/>
            <person name="Ransdell A.S."/>
            <person name="Younus H."/>
            <person name="Chow J."/>
            <person name="Chiniquy J."/>
            <person name="Lipzen A."/>
            <person name="Tritt A."/>
            <person name="Sun H."/>
            <person name="Haridas S."/>
            <person name="LaButti K."/>
            <person name="Ohm R.A."/>
            <person name="Kues U."/>
            <person name="Blanchette R.A."/>
            <person name="Grigoriev I.V."/>
            <person name="Minto R.E."/>
            <person name="Hibbett D.S."/>
        </authorList>
    </citation>
    <scope>NUCLEOTIDE SEQUENCE [LARGE SCALE GENOMIC DNA]</scope>
    <source>
        <strain evidence="1 2">ATCC 64428</strain>
    </source>
</reference>
<accession>A0A0D7AIF3</accession>